<dbReference type="Proteomes" id="UP000006906">
    <property type="component" value="Chromosome 3"/>
</dbReference>
<dbReference type="FunCoup" id="A0A2K3DY45">
    <property type="interactions" value="101"/>
</dbReference>
<proteinExistence type="inferred from homology"/>
<gene>
    <name evidence="5" type="ORF">CHLRE_03g187650v5</name>
</gene>
<name>A0A2K3DY45_CHLRE</name>
<dbReference type="InParanoid" id="A0A2K3DY45"/>
<feature type="compositionally biased region" description="Low complexity" evidence="2">
    <location>
        <begin position="92"/>
        <end position="109"/>
    </location>
</feature>
<dbReference type="Pfam" id="PF24160">
    <property type="entry name" value="UVB_sens_C"/>
    <property type="match status" value="1"/>
</dbReference>
<sequence length="574" mass="59110">MAFQGVRGSARPVGGSVELAHEPVARRAVGCRRCRRLVVAQATPQGLVPKPRAPASAPGGPASRPGQSGQRLVLTELLGGQERDLLPPPSMTPYGSASSTSSTDSDYSAPPSPAGPDGSGRARGGGPALLNLRELFLPPGYPQTVTPDYLSYQLWSVPTHITGHLSHALVTSSLLSAVGVSAGPAATVALSASIKWIVKDGVGALGRLIVGSRFSAEFDEDPRRWRMVAELLSTCGMGLEVATVLYPHYFLLLACSGKFAQALGKGMGKPVFRVIQTHFARAQNVGAVAAKEEVWEVTAQMAGLAASVAVLRALEASGAADGVVGTWAAIQAVHVALRYRALATLRFPSLSLKRAAILAAAHVRAGAAGGAVQLPGVEAVNAEEGSLASVLSADPPEGPRLRLGCSVAEAFGGVVPGEVVLRAYAEAYAAEGYWLVWAPEEGVTRVVLKERAGSRDVLRAVWQAAWLEARCGRAGLGAREGGAGAAEGARSVSSGSRSGALVSVSGQEWRVGAEAAGDLVAGQGPLLAVVCESLAALEEGFDGFVSACERAGWEAGVVHIKTGRSRLREGEAQA</sequence>
<evidence type="ECO:0000313" key="6">
    <source>
        <dbReference type="Proteomes" id="UP000006906"/>
    </source>
</evidence>
<protein>
    <recommendedName>
        <fullName evidence="7">Vitamin B6 photo-protection and homoeostasis-domain-containing protein</fullName>
    </recommendedName>
</protein>
<dbReference type="PaxDb" id="3055-EDP04507"/>
<dbReference type="GeneID" id="5717477"/>
<dbReference type="InterPro" id="IPR006968">
    <property type="entry name" value="RUS_fam"/>
</dbReference>
<feature type="domain" description="Root UVB sensitive protein C-terminal" evidence="4">
    <location>
        <begin position="415"/>
        <end position="472"/>
    </location>
</feature>
<dbReference type="InterPro" id="IPR054549">
    <property type="entry name" value="UVB_sens_RUS_dom"/>
</dbReference>
<evidence type="ECO:0008006" key="7">
    <source>
        <dbReference type="Google" id="ProtNLM"/>
    </source>
</evidence>
<dbReference type="Pfam" id="PF04884">
    <property type="entry name" value="UVB_sens_prot"/>
    <property type="match status" value="1"/>
</dbReference>
<dbReference type="OrthoDB" id="364779at2759"/>
<dbReference type="ExpressionAtlas" id="A0A2K3DY45">
    <property type="expression patterns" value="baseline and differential"/>
</dbReference>
<accession>A0A2K3DY45</accession>
<dbReference type="InterPro" id="IPR055412">
    <property type="entry name" value="UVB_sens_C"/>
</dbReference>
<dbReference type="RefSeq" id="XP_001692017.2">
    <property type="nucleotide sequence ID" value="XM_001691965.2"/>
</dbReference>
<evidence type="ECO:0000313" key="5">
    <source>
        <dbReference type="EMBL" id="PNW85464.1"/>
    </source>
</evidence>
<comment type="similarity">
    <text evidence="1">Belongs to the RUS1 family.</text>
</comment>
<dbReference type="PANTHER" id="PTHR12770:SF27">
    <property type="entry name" value="PROTEIN ROOT UVB SENSITIVE 5"/>
    <property type="match status" value="1"/>
</dbReference>
<dbReference type="EMBL" id="CM008964">
    <property type="protein sequence ID" value="PNW85464.1"/>
    <property type="molecule type" value="Genomic_DNA"/>
</dbReference>
<evidence type="ECO:0000259" key="3">
    <source>
        <dbReference type="Pfam" id="PF04884"/>
    </source>
</evidence>
<dbReference type="Gramene" id="PNW85464">
    <property type="protein sequence ID" value="PNW85464"/>
    <property type="gene ID" value="CHLRE_03g187650v5"/>
</dbReference>
<keyword evidence="6" id="KW-1185">Reference proteome</keyword>
<evidence type="ECO:0000256" key="1">
    <source>
        <dbReference type="ARBA" id="ARBA00007558"/>
    </source>
</evidence>
<dbReference type="KEGG" id="cre:CHLRE_03g187650v5"/>
<feature type="region of interest" description="Disordered" evidence="2">
    <location>
        <begin position="82"/>
        <end position="125"/>
    </location>
</feature>
<dbReference type="PANTHER" id="PTHR12770">
    <property type="entry name" value="RUS1 FAMILY PROTEIN C16ORF58"/>
    <property type="match status" value="1"/>
</dbReference>
<evidence type="ECO:0000259" key="4">
    <source>
        <dbReference type="Pfam" id="PF24160"/>
    </source>
</evidence>
<feature type="domain" description="Protein root UVB sensitive/RUS" evidence="3">
    <location>
        <begin position="131"/>
        <end position="364"/>
    </location>
</feature>
<organism evidence="5 6">
    <name type="scientific">Chlamydomonas reinhardtii</name>
    <name type="common">Chlamydomonas smithii</name>
    <dbReference type="NCBI Taxonomy" id="3055"/>
    <lineage>
        <taxon>Eukaryota</taxon>
        <taxon>Viridiplantae</taxon>
        <taxon>Chlorophyta</taxon>
        <taxon>core chlorophytes</taxon>
        <taxon>Chlorophyceae</taxon>
        <taxon>CS clade</taxon>
        <taxon>Chlamydomonadales</taxon>
        <taxon>Chlamydomonadaceae</taxon>
        <taxon>Chlamydomonas</taxon>
    </lineage>
</organism>
<reference evidence="5 6" key="1">
    <citation type="journal article" date="2007" name="Science">
        <title>The Chlamydomonas genome reveals the evolution of key animal and plant functions.</title>
        <authorList>
            <person name="Merchant S.S."/>
            <person name="Prochnik S.E."/>
            <person name="Vallon O."/>
            <person name="Harris E.H."/>
            <person name="Karpowicz S.J."/>
            <person name="Witman G.B."/>
            <person name="Terry A."/>
            <person name="Salamov A."/>
            <person name="Fritz-Laylin L.K."/>
            <person name="Marechal-Drouard L."/>
            <person name="Marshall W.F."/>
            <person name="Qu L.H."/>
            <person name="Nelson D.R."/>
            <person name="Sanderfoot A.A."/>
            <person name="Spalding M.H."/>
            <person name="Kapitonov V.V."/>
            <person name="Ren Q."/>
            <person name="Ferris P."/>
            <person name="Lindquist E."/>
            <person name="Shapiro H."/>
            <person name="Lucas S.M."/>
            <person name="Grimwood J."/>
            <person name="Schmutz J."/>
            <person name="Cardol P."/>
            <person name="Cerutti H."/>
            <person name="Chanfreau G."/>
            <person name="Chen C.L."/>
            <person name="Cognat V."/>
            <person name="Croft M.T."/>
            <person name="Dent R."/>
            <person name="Dutcher S."/>
            <person name="Fernandez E."/>
            <person name="Fukuzawa H."/>
            <person name="Gonzalez-Ballester D."/>
            <person name="Gonzalez-Halphen D."/>
            <person name="Hallmann A."/>
            <person name="Hanikenne M."/>
            <person name="Hippler M."/>
            <person name="Inwood W."/>
            <person name="Jabbari K."/>
            <person name="Kalanon M."/>
            <person name="Kuras R."/>
            <person name="Lefebvre P.A."/>
            <person name="Lemaire S.D."/>
            <person name="Lobanov A.V."/>
            <person name="Lohr M."/>
            <person name="Manuell A."/>
            <person name="Meier I."/>
            <person name="Mets L."/>
            <person name="Mittag M."/>
            <person name="Mittelmeier T."/>
            <person name="Moroney J.V."/>
            <person name="Moseley J."/>
            <person name="Napoli C."/>
            <person name="Nedelcu A.M."/>
            <person name="Niyogi K."/>
            <person name="Novoselov S.V."/>
            <person name="Paulsen I.T."/>
            <person name="Pazour G."/>
            <person name="Purton S."/>
            <person name="Ral J.P."/>
            <person name="Riano-Pachon D.M."/>
            <person name="Riekhof W."/>
            <person name="Rymarquis L."/>
            <person name="Schroda M."/>
            <person name="Stern D."/>
            <person name="Umen J."/>
            <person name="Willows R."/>
            <person name="Wilson N."/>
            <person name="Zimmer S.L."/>
            <person name="Allmer J."/>
            <person name="Balk J."/>
            <person name="Bisova K."/>
            <person name="Chen C.J."/>
            <person name="Elias M."/>
            <person name="Gendler K."/>
            <person name="Hauser C."/>
            <person name="Lamb M.R."/>
            <person name="Ledford H."/>
            <person name="Long J.C."/>
            <person name="Minagawa J."/>
            <person name="Page M.D."/>
            <person name="Pan J."/>
            <person name="Pootakham W."/>
            <person name="Roje S."/>
            <person name="Rose A."/>
            <person name="Stahlberg E."/>
            <person name="Terauchi A.M."/>
            <person name="Yang P."/>
            <person name="Ball S."/>
            <person name="Bowler C."/>
            <person name="Dieckmann C.L."/>
            <person name="Gladyshev V.N."/>
            <person name="Green P."/>
            <person name="Jorgensen R."/>
            <person name="Mayfield S."/>
            <person name="Mueller-Roeber B."/>
            <person name="Rajamani S."/>
            <person name="Sayre R.T."/>
            <person name="Brokstein P."/>
            <person name="Dubchak I."/>
            <person name="Goodstein D."/>
            <person name="Hornick L."/>
            <person name="Huang Y.W."/>
            <person name="Jhaveri J."/>
            <person name="Luo Y."/>
            <person name="Martinez D."/>
            <person name="Ngau W.C."/>
            <person name="Otillar B."/>
            <person name="Poliakov A."/>
            <person name="Porter A."/>
            <person name="Szajkowski L."/>
            <person name="Werner G."/>
            <person name="Zhou K."/>
            <person name="Grigoriev I.V."/>
            <person name="Rokhsar D.S."/>
            <person name="Grossman A.R."/>
        </authorList>
    </citation>
    <scope>NUCLEOTIDE SEQUENCE [LARGE SCALE GENOMIC DNA]</scope>
    <source>
        <strain evidence="6">CC-503</strain>
    </source>
</reference>
<dbReference type="AlphaFoldDB" id="A0A2K3DY45"/>
<feature type="region of interest" description="Disordered" evidence="2">
    <location>
        <begin position="45"/>
        <end position="68"/>
    </location>
</feature>
<dbReference type="OMA" id="PKRWWAV"/>
<feature type="compositionally biased region" description="Low complexity" evidence="2">
    <location>
        <begin position="53"/>
        <end position="68"/>
    </location>
</feature>
<evidence type="ECO:0000256" key="2">
    <source>
        <dbReference type="SAM" id="MobiDB-lite"/>
    </source>
</evidence>